<organism evidence="4 5">
    <name type="scientific">Arabidopsis arenosa</name>
    <name type="common">Sand rock-cress</name>
    <name type="synonym">Cardaminopsis arenosa</name>
    <dbReference type="NCBI Taxonomy" id="38785"/>
    <lineage>
        <taxon>Eukaryota</taxon>
        <taxon>Viridiplantae</taxon>
        <taxon>Streptophyta</taxon>
        <taxon>Embryophyta</taxon>
        <taxon>Tracheophyta</taxon>
        <taxon>Spermatophyta</taxon>
        <taxon>Magnoliopsida</taxon>
        <taxon>eudicotyledons</taxon>
        <taxon>Gunneridae</taxon>
        <taxon>Pentapetalae</taxon>
        <taxon>rosids</taxon>
        <taxon>malvids</taxon>
        <taxon>Brassicales</taxon>
        <taxon>Brassicaceae</taxon>
        <taxon>Camelineae</taxon>
        <taxon>Arabidopsis</taxon>
    </lineage>
</organism>
<dbReference type="Proteomes" id="UP000682877">
    <property type="component" value="Chromosome 4"/>
</dbReference>
<dbReference type="GO" id="GO:0005615">
    <property type="term" value="C:extracellular space"/>
    <property type="evidence" value="ECO:0007669"/>
    <property type="project" value="InterPro"/>
</dbReference>
<dbReference type="Pfam" id="PF00079">
    <property type="entry name" value="Serpin"/>
    <property type="match status" value="1"/>
</dbReference>
<dbReference type="InterPro" id="IPR042178">
    <property type="entry name" value="Serpin_sf_1"/>
</dbReference>
<sequence>MELGKSIENQNDVVVRLTKHVICTVANGSNLVFSPTSINVLLSLIAAGSSCVTKEQILSFLMLPSTDHLNVILAQIIDGSTERSDLRLSIANGVWIDKFFSLKPSFKALLENSYKATCSQVDFATKPSEVIDEVNTWAEVQTNGLIKQILSRDSIDTIRSSTLVLANAVYFKGAWSSKFDSNLTKDYDFHLLDGSTSILYVRLSS</sequence>
<accession>A0A8S2A0Z2</accession>
<evidence type="ECO:0000313" key="5">
    <source>
        <dbReference type="Proteomes" id="UP000682877"/>
    </source>
</evidence>
<evidence type="ECO:0000256" key="2">
    <source>
        <dbReference type="RuleBase" id="RU000411"/>
    </source>
</evidence>
<dbReference type="SUPFAM" id="SSF56574">
    <property type="entry name" value="Serpins"/>
    <property type="match status" value="1"/>
</dbReference>
<dbReference type="AlphaFoldDB" id="A0A8S2A0Z2"/>
<evidence type="ECO:0000313" key="4">
    <source>
        <dbReference type="EMBL" id="CAE6008293.1"/>
    </source>
</evidence>
<dbReference type="Gene3D" id="3.30.497.10">
    <property type="entry name" value="Antithrombin, subunit I, domain 2"/>
    <property type="match status" value="1"/>
</dbReference>
<comment type="similarity">
    <text evidence="1 2">Belongs to the serpin family.</text>
</comment>
<proteinExistence type="inferred from homology"/>
<dbReference type="PANTHER" id="PTHR11461">
    <property type="entry name" value="SERINE PROTEASE INHIBITOR, SERPIN"/>
    <property type="match status" value="1"/>
</dbReference>
<gene>
    <name evidence="4" type="ORF">AARE701A_LOCUS9550</name>
</gene>
<feature type="domain" description="Serpin" evidence="3">
    <location>
        <begin position="15"/>
        <end position="205"/>
    </location>
</feature>
<evidence type="ECO:0000256" key="1">
    <source>
        <dbReference type="ARBA" id="ARBA00009500"/>
    </source>
</evidence>
<dbReference type="InterPro" id="IPR000215">
    <property type="entry name" value="Serpin_fam"/>
</dbReference>
<name>A0A8S2A0Z2_ARAAE</name>
<dbReference type="SMART" id="SM00093">
    <property type="entry name" value="SERPIN"/>
    <property type="match status" value="1"/>
</dbReference>
<dbReference type="InterPro" id="IPR036186">
    <property type="entry name" value="Serpin_sf"/>
</dbReference>
<keyword evidence="5" id="KW-1185">Reference proteome</keyword>
<evidence type="ECO:0000259" key="3">
    <source>
        <dbReference type="SMART" id="SM00093"/>
    </source>
</evidence>
<dbReference type="GO" id="GO:0004867">
    <property type="term" value="F:serine-type endopeptidase inhibitor activity"/>
    <property type="evidence" value="ECO:0007669"/>
    <property type="project" value="InterPro"/>
</dbReference>
<dbReference type="PANTHER" id="PTHR11461:SF304">
    <property type="entry name" value="SERPIN-Z10-RELATED"/>
    <property type="match status" value="1"/>
</dbReference>
<protein>
    <recommendedName>
        <fullName evidence="3">Serpin domain-containing protein</fullName>
    </recommendedName>
</protein>
<dbReference type="EMBL" id="LR999454">
    <property type="protein sequence ID" value="CAE6008293.1"/>
    <property type="molecule type" value="Genomic_DNA"/>
</dbReference>
<dbReference type="InterPro" id="IPR023796">
    <property type="entry name" value="Serpin_dom"/>
</dbReference>
<reference evidence="4" key="1">
    <citation type="submission" date="2021-01" db="EMBL/GenBank/DDBJ databases">
        <authorList>
            <person name="Bezrukov I."/>
        </authorList>
    </citation>
    <scope>NUCLEOTIDE SEQUENCE</scope>
</reference>